<organism evidence="1 2">
    <name type="scientific">Rangifer tarandus platyrhynchus</name>
    <name type="common">Svalbard reindeer</name>
    <dbReference type="NCBI Taxonomy" id="3082113"/>
    <lineage>
        <taxon>Eukaryota</taxon>
        <taxon>Metazoa</taxon>
        <taxon>Chordata</taxon>
        <taxon>Craniata</taxon>
        <taxon>Vertebrata</taxon>
        <taxon>Euteleostomi</taxon>
        <taxon>Mammalia</taxon>
        <taxon>Eutheria</taxon>
        <taxon>Laurasiatheria</taxon>
        <taxon>Artiodactyla</taxon>
        <taxon>Ruminantia</taxon>
        <taxon>Pecora</taxon>
        <taxon>Cervidae</taxon>
        <taxon>Odocoileinae</taxon>
        <taxon>Rangifer</taxon>
    </lineage>
</organism>
<gene>
    <name evidence="1" type="ORF">MRATA1EN22A_LOCUS4489</name>
</gene>
<name>A0AC59YD55_RANTA</name>
<dbReference type="EMBL" id="OX596096">
    <property type="protein sequence ID" value="CAM9576812.1"/>
    <property type="molecule type" value="Genomic_DNA"/>
</dbReference>
<accession>A0AC59YD55</accession>
<protein>
    <submittedName>
        <fullName evidence="1">Uncharacterized protein</fullName>
    </submittedName>
</protein>
<evidence type="ECO:0000313" key="1">
    <source>
        <dbReference type="EMBL" id="CAM9576812.1"/>
    </source>
</evidence>
<sequence>MTGGSFSPHPPSSVVEIKLSKPPEQDSGNLQVGEDAEEDTGPAPGFACQRTGGFRVLLSLRQDSSQGAATVLWKTSLMQRPRAPLQSTPSLRSPLPASISCPPCEAAVLDVIPAGP</sequence>
<proteinExistence type="predicted"/>
<reference evidence="1" key="1">
    <citation type="submission" date="2023-05" db="EMBL/GenBank/DDBJ databases">
        <authorList>
            <consortium name="ELIXIR-Norway"/>
        </authorList>
    </citation>
    <scope>NUCLEOTIDE SEQUENCE</scope>
</reference>
<evidence type="ECO:0000313" key="2">
    <source>
        <dbReference type="Proteomes" id="UP001162501"/>
    </source>
</evidence>
<dbReference type="Proteomes" id="UP001162501">
    <property type="component" value="Chromosome 12"/>
</dbReference>
<reference evidence="1" key="2">
    <citation type="submission" date="2025-03" db="EMBL/GenBank/DDBJ databases">
        <authorList>
            <consortium name="ELIXIR-Norway"/>
            <consortium name="Elixir Norway"/>
        </authorList>
    </citation>
    <scope>NUCLEOTIDE SEQUENCE</scope>
</reference>